<name>A0ABW1D901_9ACTN</name>
<dbReference type="PROSITE" id="PS00893">
    <property type="entry name" value="NUDIX_BOX"/>
    <property type="match status" value="1"/>
</dbReference>
<keyword evidence="4" id="KW-0460">Magnesium</keyword>
<dbReference type="InterPro" id="IPR020476">
    <property type="entry name" value="Nudix_hydrolase"/>
</dbReference>
<protein>
    <submittedName>
        <fullName evidence="7">NUDIX hydrolase</fullName>
    </submittedName>
</protein>
<evidence type="ECO:0000256" key="4">
    <source>
        <dbReference type="ARBA" id="ARBA00022842"/>
    </source>
</evidence>
<evidence type="ECO:0000313" key="7">
    <source>
        <dbReference type="EMBL" id="MFC5833730.1"/>
    </source>
</evidence>
<dbReference type="PANTHER" id="PTHR43046:SF12">
    <property type="entry name" value="GDP-MANNOSE MANNOSYL HYDROLASE"/>
    <property type="match status" value="1"/>
</dbReference>
<comment type="similarity">
    <text evidence="2 5">Belongs to the Nudix hydrolase family.</text>
</comment>
<dbReference type="PANTHER" id="PTHR43046">
    <property type="entry name" value="GDP-MANNOSE MANNOSYL HYDROLASE"/>
    <property type="match status" value="1"/>
</dbReference>
<comment type="caution">
    <text evidence="7">The sequence shown here is derived from an EMBL/GenBank/DDBJ whole genome shotgun (WGS) entry which is preliminary data.</text>
</comment>
<dbReference type="InterPro" id="IPR020084">
    <property type="entry name" value="NUDIX_hydrolase_CS"/>
</dbReference>
<evidence type="ECO:0000259" key="6">
    <source>
        <dbReference type="PROSITE" id="PS51462"/>
    </source>
</evidence>
<dbReference type="SUPFAM" id="SSF55811">
    <property type="entry name" value="Nudix"/>
    <property type="match status" value="1"/>
</dbReference>
<organism evidence="7 8">
    <name type="scientific">Nonomuraea insulae</name>
    <dbReference type="NCBI Taxonomy" id="1616787"/>
    <lineage>
        <taxon>Bacteria</taxon>
        <taxon>Bacillati</taxon>
        <taxon>Actinomycetota</taxon>
        <taxon>Actinomycetes</taxon>
        <taxon>Streptosporangiales</taxon>
        <taxon>Streptosporangiaceae</taxon>
        <taxon>Nonomuraea</taxon>
    </lineage>
</organism>
<accession>A0ABW1D901</accession>
<dbReference type="EMBL" id="JBHSPA010000097">
    <property type="protein sequence ID" value="MFC5833730.1"/>
    <property type="molecule type" value="Genomic_DNA"/>
</dbReference>
<comment type="cofactor">
    <cofactor evidence="1">
        <name>Mg(2+)</name>
        <dbReference type="ChEBI" id="CHEBI:18420"/>
    </cofactor>
</comment>
<evidence type="ECO:0000313" key="8">
    <source>
        <dbReference type="Proteomes" id="UP001596058"/>
    </source>
</evidence>
<reference evidence="8" key="1">
    <citation type="journal article" date="2019" name="Int. J. Syst. Evol. Microbiol.">
        <title>The Global Catalogue of Microorganisms (GCM) 10K type strain sequencing project: providing services to taxonomists for standard genome sequencing and annotation.</title>
        <authorList>
            <consortium name="The Broad Institute Genomics Platform"/>
            <consortium name="The Broad Institute Genome Sequencing Center for Infectious Disease"/>
            <person name="Wu L."/>
            <person name="Ma J."/>
        </authorList>
    </citation>
    <scope>NUCLEOTIDE SEQUENCE [LARGE SCALE GENOMIC DNA]</scope>
    <source>
        <strain evidence="8">CCUG 53903</strain>
    </source>
</reference>
<dbReference type="InterPro" id="IPR000086">
    <property type="entry name" value="NUDIX_hydrolase_dom"/>
</dbReference>
<evidence type="ECO:0000256" key="5">
    <source>
        <dbReference type="RuleBase" id="RU003476"/>
    </source>
</evidence>
<dbReference type="Proteomes" id="UP001596058">
    <property type="component" value="Unassembled WGS sequence"/>
</dbReference>
<dbReference type="CDD" id="cd04685">
    <property type="entry name" value="NUDIX_Hydrolase"/>
    <property type="match status" value="1"/>
</dbReference>
<dbReference type="InterPro" id="IPR015797">
    <property type="entry name" value="NUDIX_hydrolase-like_dom_sf"/>
</dbReference>
<dbReference type="PROSITE" id="PS51462">
    <property type="entry name" value="NUDIX"/>
    <property type="match status" value="1"/>
</dbReference>
<dbReference type="RefSeq" id="WP_379523152.1">
    <property type="nucleotide sequence ID" value="NZ_JBHSPA010000097.1"/>
</dbReference>
<dbReference type="GO" id="GO:0016787">
    <property type="term" value="F:hydrolase activity"/>
    <property type="evidence" value="ECO:0007669"/>
    <property type="project" value="UniProtKB-KW"/>
</dbReference>
<dbReference type="Gene3D" id="3.90.79.10">
    <property type="entry name" value="Nucleoside Triphosphate Pyrophosphohydrolase"/>
    <property type="match status" value="1"/>
</dbReference>
<evidence type="ECO:0000256" key="2">
    <source>
        <dbReference type="ARBA" id="ARBA00005582"/>
    </source>
</evidence>
<keyword evidence="8" id="KW-1185">Reference proteome</keyword>
<dbReference type="PRINTS" id="PR00502">
    <property type="entry name" value="NUDIXFAMILY"/>
</dbReference>
<dbReference type="Pfam" id="PF00293">
    <property type="entry name" value="NUDIX"/>
    <property type="match status" value="1"/>
</dbReference>
<proteinExistence type="inferred from homology"/>
<evidence type="ECO:0000256" key="1">
    <source>
        <dbReference type="ARBA" id="ARBA00001946"/>
    </source>
</evidence>
<gene>
    <name evidence="7" type="ORF">ACFPZ3_58660</name>
</gene>
<sequence>MKSPVRRDTARVILISQDERVLLFQHHLPHPWARDGWMTPGGAIEEGESPAEAAARELLEETGQTISPAGARTPVAINSGQWSAGNTLFTTVNWYFFSRTHTAHLDLSGQADHERKDLLNHRWWTLGDLELTRELILPLGLLSLVRQLLAGEPPQEPIRLPWV</sequence>
<evidence type="ECO:0000256" key="3">
    <source>
        <dbReference type="ARBA" id="ARBA00022801"/>
    </source>
</evidence>
<feature type="domain" description="Nudix hydrolase" evidence="6">
    <location>
        <begin position="5"/>
        <end position="163"/>
    </location>
</feature>
<keyword evidence="3 5" id="KW-0378">Hydrolase</keyword>